<evidence type="ECO:0000259" key="1">
    <source>
        <dbReference type="SMART" id="SM00507"/>
    </source>
</evidence>
<keyword evidence="2" id="KW-0255">Endonuclease</keyword>
<evidence type="ECO:0000313" key="2">
    <source>
        <dbReference type="EMBL" id="PWB85240.1"/>
    </source>
</evidence>
<dbReference type="InterPro" id="IPR015947">
    <property type="entry name" value="PUA-like_sf"/>
</dbReference>
<accession>A0A315Y6L2</accession>
<dbReference type="CDD" id="cd00085">
    <property type="entry name" value="HNHc"/>
    <property type="match status" value="1"/>
</dbReference>
<dbReference type="OrthoDB" id="130393at2157"/>
<evidence type="ECO:0000313" key="3">
    <source>
        <dbReference type="Proteomes" id="UP000251717"/>
    </source>
</evidence>
<dbReference type="InterPro" id="IPR002711">
    <property type="entry name" value="HNH"/>
</dbReference>
<reference evidence="2 3" key="1">
    <citation type="submission" date="2017-03" db="EMBL/GenBank/DDBJ databases">
        <title>Genome sequence of Methanobrevibacter thaueri.</title>
        <authorList>
            <person name="Poehlein A."/>
            <person name="Seedorf H."/>
            <person name="Daniel R."/>
        </authorList>
    </citation>
    <scope>NUCLEOTIDE SEQUENCE [LARGE SCALE GENOMIC DNA]</scope>
    <source>
        <strain evidence="2 3">DSM 11995</strain>
    </source>
</reference>
<dbReference type="AlphaFoldDB" id="A0A315Y6L2"/>
<gene>
    <name evidence="2" type="ORF">MBBTH_18390</name>
</gene>
<name>A0A315Y6L2_9EURY</name>
<sequence length="258" mass="30406">MQIWMIPANPLIYNHAKFFDDYGYVDWKQRLKFEVGDIVYLYCSKPFQKVMYKTEVIKESMPFSECTEDIDYWTNPDDYETSKSYMRARLKLLGRADREELSIEYLKDNGLNAAPQKGVKVPDNLAEYMDKYFELESPNMIYPESDIPENYHEGAVTTITVNKYERNPLARKKCIEYHGCECSVCGLSFEKMYGDLGKGFIHVHHIVPLNQIKEDYEVDYKTDLIPVCPNCHAMLHRKLNNEYYSVDELKSIVKRNFE</sequence>
<dbReference type="Pfam" id="PF01844">
    <property type="entry name" value="HNH"/>
    <property type="match status" value="1"/>
</dbReference>
<dbReference type="RefSeq" id="WP_165814061.1">
    <property type="nucleotide sequence ID" value="NZ_MZGS01000028.1"/>
</dbReference>
<dbReference type="Gene3D" id="1.10.30.50">
    <property type="match status" value="1"/>
</dbReference>
<feature type="domain" description="HNH nuclease" evidence="1">
    <location>
        <begin position="169"/>
        <end position="233"/>
    </location>
</feature>
<dbReference type="SUPFAM" id="SSF88697">
    <property type="entry name" value="PUA domain-like"/>
    <property type="match status" value="1"/>
</dbReference>
<dbReference type="SMART" id="SM00507">
    <property type="entry name" value="HNHc"/>
    <property type="match status" value="1"/>
</dbReference>
<dbReference type="GO" id="GO:0004519">
    <property type="term" value="F:endonuclease activity"/>
    <property type="evidence" value="ECO:0007669"/>
    <property type="project" value="UniProtKB-KW"/>
</dbReference>
<protein>
    <submittedName>
        <fullName evidence="2">HNH endonuclease</fullName>
    </submittedName>
</protein>
<dbReference type="Proteomes" id="UP000251717">
    <property type="component" value="Unassembled WGS sequence"/>
</dbReference>
<keyword evidence="3" id="KW-1185">Reference proteome</keyword>
<keyword evidence="2" id="KW-0540">Nuclease</keyword>
<keyword evidence="2" id="KW-0378">Hydrolase</keyword>
<dbReference type="EMBL" id="MZGS01000028">
    <property type="protein sequence ID" value="PWB85240.1"/>
    <property type="molecule type" value="Genomic_DNA"/>
</dbReference>
<proteinExistence type="predicted"/>
<dbReference type="InterPro" id="IPR003615">
    <property type="entry name" value="HNH_nuc"/>
</dbReference>
<dbReference type="GO" id="GO:0008270">
    <property type="term" value="F:zinc ion binding"/>
    <property type="evidence" value="ECO:0007669"/>
    <property type="project" value="InterPro"/>
</dbReference>
<dbReference type="GO" id="GO:0003676">
    <property type="term" value="F:nucleic acid binding"/>
    <property type="evidence" value="ECO:0007669"/>
    <property type="project" value="InterPro"/>
</dbReference>
<organism evidence="2 3">
    <name type="scientific">Methanobrevibacter thaueri</name>
    <dbReference type="NCBI Taxonomy" id="190975"/>
    <lineage>
        <taxon>Archaea</taxon>
        <taxon>Methanobacteriati</taxon>
        <taxon>Methanobacteriota</taxon>
        <taxon>Methanomada group</taxon>
        <taxon>Methanobacteria</taxon>
        <taxon>Methanobacteriales</taxon>
        <taxon>Methanobacteriaceae</taxon>
        <taxon>Methanobrevibacter</taxon>
    </lineage>
</organism>
<comment type="caution">
    <text evidence="2">The sequence shown here is derived from an EMBL/GenBank/DDBJ whole genome shotgun (WGS) entry which is preliminary data.</text>
</comment>